<reference evidence="1 2" key="1">
    <citation type="submission" date="2018-03" db="EMBL/GenBank/DDBJ databases">
        <title>Draft Genome Sequences of the Obligatory Marine Myxobacteria Enhygromyxa salina SWB007.</title>
        <authorList>
            <person name="Poehlein A."/>
            <person name="Moghaddam J.A."/>
            <person name="Harms H."/>
            <person name="Alanjari M."/>
            <person name="Koenig G.M."/>
            <person name="Daniel R."/>
            <person name="Schaeberle T.F."/>
        </authorList>
    </citation>
    <scope>NUCLEOTIDE SEQUENCE [LARGE SCALE GENOMIC DNA]</scope>
    <source>
        <strain evidence="1 2">SWB007</strain>
    </source>
</reference>
<evidence type="ECO:0000313" key="2">
    <source>
        <dbReference type="Proteomes" id="UP000238823"/>
    </source>
</evidence>
<name>A0A2S9Y7Z9_9BACT</name>
<protein>
    <submittedName>
        <fullName evidence="1">FG-GAP repeat protein</fullName>
    </submittedName>
</protein>
<dbReference type="AlphaFoldDB" id="A0A2S9Y7Z9"/>
<comment type="caution">
    <text evidence="1">The sequence shown here is derived from an EMBL/GenBank/DDBJ whole genome shotgun (WGS) entry which is preliminary data.</text>
</comment>
<dbReference type="InterPro" id="IPR028994">
    <property type="entry name" value="Integrin_alpha_N"/>
</dbReference>
<proteinExistence type="predicted"/>
<organism evidence="1 2">
    <name type="scientific">Enhygromyxa salina</name>
    <dbReference type="NCBI Taxonomy" id="215803"/>
    <lineage>
        <taxon>Bacteria</taxon>
        <taxon>Pseudomonadati</taxon>
        <taxon>Myxococcota</taxon>
        <taxon>Polyangia</taxon>
        <taxon>Nannocystales</taxon>
        <taxon>Nannocystaceae</taxon>
        <taxon>Enhygromyxa</taxon>
    </lineage>
</organism>
<dbReference type="SUPFAM" id="SSF69318">
    <property type="entry name" value="Integrin alpha N-terminal domain"/>
    <property type="match status" value="2"/>
</dbReference>
<evidence type="ECO:0000313" key="1">
    <source>
        <dbReference type="EMBL" id="PRQ01227.1"/>
    </source>
</evidence>
<accession>A0A2S9Y7Z9</accession>
<dbReference type="Gene3D" id="2.130.10.130">
    <property type="entry name" value="Integrin alpha, N-terminal"/>
    <property type="match status" value="1"/>
</dbReference>
<dbReference type="EMBL" id="PVNL01000117">
    <property type="protein sequence ID" value="PRQ01227.1"/>
    <property type="molecule type" value="Genomic_DNA"/>
</dbReference>
<gene>
    <name evidence="1" type="ORF">ENSA7_58320</name>
</gene>
<dbReference type="Proteomes" id="UP000238823">
    <property type="component" value="Unassembled WGS sequence"/>
</dbReference>
<sequence length="993" mass="104753">MRRSAPRPRVLGRARLAGLAGIVGSIGVAVGGAIACAELGTVDFGVCGNRILEPELGEDCDGSASNFGENATCGAPGSAVACRLTCDSSSTKTQCPPGWGCGTDGVCRRPNAEFELVTLPGLARGVGDLDGDGRDDVVLRGFQGEASIAFFTEGRVLADLFVDPARRPISDSPAVQPIVTRMTKDGVDDLALPLIGDDIAVRVFTGAQNRLLGDPFVELVTAPFVSPGTRDLYTVFNPRGMPQSVCDVGGCTQTLLLGKTDDAGTRFAVLEDRRFIPLFRLPDDHRSQHAAVARWDQGRSCDTLAVSYRSSSDGSPGNLVDFFPLCAGPNQLNQSMSLAPLGSVDSISSVSVSELADTYSLALAGQGDVNADGFPDLLLNVTDNDAATLDDPQTYVVYGAGDGQFNSSPDLAGMPNLADPDAPLIRGHSWATEFTDPEFRIEHATWPRAMADVNHDGHMDFLLTAGVVALSTPNPTDQCLIAGEAVLAGPPVSPSGEPEWGYACLMVTSGGLIDAETATRAEVSRNWRTNDSLATVVDLRGDGQLGFAAIDKNKIEFTGQPTDHSPIDFLDLLWRDESSAQLVMHTIENTRIEQVAAGDIDGDFTVDLVYAGGSALQVIWGPPYDSARATNFSPAGFDLLRVFGEGLPSASLGAERDGRLTIFRDGQWPALALTAPGSCVTRQDCHVRFAAGVLGDELHAAHFGWGLGLAQTSSDGGLRVLRAISGEAELGPAYDSVGPLTPLSDVLPSAKPDHSTVVAIELGRLEQDEGTPATQEAVVVGRTDTGLEIAVLRPRIETSPTNSLCSGVFLVDVGQGKLESRSMCFELVDVLAVDGVVRGLADGNDPFLEVADADGDGYMDLTWVTINDEIKLLRGDGTGTLSLDSLMTFALFEGDDEGEDEADDEQPKRIDWVRWIELDGSAGRELMSGDLLGTGLIWGLNVGFSSENLDPRGVLMLDGLDTQSVGHVGDFDGDGVEDVAIAGRVLFGQPVND</sequence>